<reference evidence="6" key="2">
    <citation type="submission" date="2020-05" db="UniProtKB">
        <authorList>
            <consortium name="EnsemblMetazoa"/>
        </authorList>
    </citation>
    <scope>IDENTIFICATION</scope>
    <source>
        <strain evidence="6">WRAIR2</strain>
    </source>
</reference>
<dbReference type="InterPro" id="IPR040626">
    <property type="entry name" value="Pepdidase_M14_N"/>
</dbReference>
<dbReference type="SMART" id="SM00631">
    <property type="entry name" value="Zn_pept"/>
    <property type="match status" value="1"/>
</dbReference>
<dbReference type="PANTHER" id="PTHR12756">
    <property type="entry name" value="CYTOSOLIC CARBOXYPEPTIDASE"/>
    <property type="match status" value="1"/>
</dbReference>
<keyword evidence="7" id="KW-1185">Reference proteome</keyword>
<dbReference type="InterPro" id="IPR050821">
    <property type="entry name" value="Cytosolic_carboxypeptidase"/>
</dbReference>
<dbReference type="AlphaFoldDB" id="A0A182N503"/>
<dbReference type="Gene3D" id="2.60.40.3120">
    <property type="match status" value="1"/>
</dbReference>
<sequence length="686" mass="78482">MYLQSTNGRRLETQIGFEILGDFTHQPLERQLADQQLGRLLVPTNFTQSHRTGAVTMRLLHTTGGRSALTRGLGGQLLTGSLSSGGLTGCLLGHSGKAKRGHLCFDAAFETGNLGRVDLVGEFEYDLFLRPDTCNPRYRFWFNFTVDNVKQDQRVIFNIVNMNKSRNLFKDGMTPLVKSTSRPKWQRLPRCEVFYYKSPVHQNHYVLSFAFGFDKEDEVYQFALTFPYSYSKMQAYLNAVELKFPEAFERSTLGMSIQNRKLELITFDDVKKPDKMDPKNVIHMVVILARIHPGESPASYVVQGLIEFLAAANQPISKALREHVVFKIVPMLNPDGVFLGNNRCNVIGHDLNRSWNKLSQYTHPTLSAVMKMLKEYDNSSCYQVDFVIDIHAHSSLTGTFIYGSTYDNVYRYERHLVFPKLFATKCEDFCQEHMMFNADDRKSGTARRYFVEALSDNVNTYTLEVSMCGYFLNGTNILTQYTEDGYMRIGRNLARTFLEYYRFTNILPIPPVDELRPRKGRPRTHRPRARSKTRSEVRVRPKTTRAYAPISYTDLSICYDSATSEDGSPVRYMYGHGPPGGGYGGFRMRPLIHQDQFSLSNIQAARFSNLDFTSDFRLKVPKAKAAQEPKMPPIEMLNVPPKPHLTIIDFNQLTRGGLEEATGTKPIEREKEKIRRYTLKPSSRKA</sequence>
<feature type="compositionally biased region" description="Basic residues" evidence="4">
    <location>
        <begin position="518"/>
        <end position="532"/>
    </location>
</feature>
<dbReference type="Pfam" id="PF18027">
    <property type="entry name" value="Pepdidase_M14_N"/>
    <property type="match status" value="1"/>
</dbReference>
<evidence type="ECO:0000256" key="2">
    <source>
        <dbReference type="ARBA" id="ARBA00005988"/>
    </source>
</evidence>
<proteinExistence type="inferred from homology"/>
<dbReference type="VEuPathDB" id="VectorBase:ADIR002718"/>
<dbReference type="GO" id="GO:0008270">
    <property type="term" value="F:zinc ion binding"/>
    <property type="evidence" value="ECO:0007669"/>
    <property type="project" value="InterPro"/>
</dbReference>
<dbReference type="STRING" id="7168.A0A182N503"/>
<evidence type="ECO:0000256" key="1">
    <source>
        <dbReference type="ARBA" id="ARBA00001947"/>
    </source>
</evidence>
<feature type="region of interest" description="Disordered" evidence="4">
    <location>
        <begin position="513"/>
        <end position="535"/>
    </location>
</feature>
<feature type="region of interest" description="Disordered" evidence="4">
    <location>
        <begin position="658"/>
        <end position="686"/>
    </location>
</feature>
<dbReference type="Gene3D" id="3.40.630.10">
    <property type="entry name" value="Zn peptidases"/>
    <property type="match status" value="1"/>
</dbReference>
<protein>
    <recommendedName>
        <fullName evidence="5">Peptidase M14 domain-containing protein</fullName>
    </recommendedName>
</protein>
<dbReference type="EnsemblMetazoa" id="ADIR002718-RA">
    <property type="protein sequence ID" value="ADIR002718-PA"/>
    <property type="gene ID" value="ADIR002718"/>
</dbReference>
<evidence type="ECO:0000313" key="6">
    <source>
        <dbReference type="EnsemblMetazoa" id="ADIR002718-PA"/>
    </source>
</evidence>
<evidence type="ECO:0000256" key="4">
    <source>
        <dbReference type="SAM" id="MobiDB-lite"/>
    </source>
</evidence>
<dbReference type="GO" id="GO:0004181">
    <property type="term" value="F:metallocarboxypeptidase activity"/>
    <property type="evidence" value="ECO:0007669"/>
    <property type="project" value="InterPro"/>
</dbReference>
<dbReference type="Proteomes" id="UP000075884">
    <property type="component" value="Unassembled WGS sequence"/>
</dbReference>
<accession>A0A182N503</accession>
<dbReference type="PROSITE" id="PS52035">
    <property type="entry name" value="PEPTIDASE_M14"/>
    <property type="match status" value="1"/>
</dbReference>
<feature type="domain" description="Peptidase M14" evidence="5">
    <location>
        <begin position="226"/>
        <end position="501"/>
    </location>
</feature>
<evidence type="ECO:0000256" key="3">
    <source>
        <dbReference type="PROSITE-ProRule" id="PRU01379"/>
    </source>
</evidence>
<name>A0A182N503_9DIPT</name>
<organism evidence="6 7">
    <name type="scientific">Anopheles dirus</name>
    <dbReference type="NCBI Taxonomy" id="7168"/>
    <lineage>
        <taxon>Eukaryota</taxon>
        <taxon>Metazoa</taxon>
        <taxon>Ecdysozoa</taxon>
        <taxon>Arthropoda</taxon>
        <taxon>Hexapoda</taxon>
        <taxon>Insecta</taxon>
        <taxon>Pterygota</taxon>
        <taxon>Neoptera</taxon>
        <taxon>Endopterygota</taxon>
        <taxon>Diptera</taxon>
        <taxon>Nematocera</taxon>
        <taxon>Culicoidea</taxon>
        <taxon>Culicidae</taxon>
        <taxon>Anophelinae</taxon>
        <taxon>Anopheles</taxon>
    </lineage>
</organism>
<comment type="similarity">
    <text evidence="2 3">Belongs to the peptidase M14 family.</text>
</comment>
<dbReference type="Pfam" id="PF00246">
    <property type="entry name" value="Peptidase_M14"/>
    <property type="match status" value="1"/>
</dbReference>
<feature type="compositionally biased region" description="Basic and acidic residues" evidence="4">
    <location>
        <begin position="666"/>
        <end position="675"/>
    </location>
</feature>
<evidence type="ECO:0000259" key="5">
    <source>
        <dbReference type="PROSITE" id="PS52035"/>
    </source>
</evidence>
<dbReference type="PANTHER" id="PTHR12756:SF9">
    <property type="entry name" value="CYTOSOLIC CARBOXYPEPTIDASE 6"/>
    <property type="match status" value="1"/>
</dbReference>
<evidence type="ECO:0000313" key="7">
    <source>
        <dbReference type="Proteomes" id="UP000075884"/>
    </source>
</evidence>
<dbReference type="GO" id="GO:0006508">
    <property type="term" value="P:proteolysis"/>
    <property type="evidence" value="ECO:0007669"/>
    <property type="project" value="InterPro"/>
</dbReference>
<feature type="active site" description="Proton donor/acceptor" evidence="3">
    <location>
        <position position="464"/>
    </location>
</feature>
<dbReference type="InterPro" id="IPR000834">
    <property type="entry name" value="Peptidase_M14"/>
</dbReference>
<dbReference type="SUPFAM" id="SSF53187">
    <property type="entry name" value="Zn-dependent exopeptidases"/>
    <property type="match status" value="1"/>
</dbReference>
<comment type="cofactor">
    <cofactor evidence="1">
        <name>Zn(2+)</name>
        <dbReference type="ChEBI" id="CHEBI:29105"/>
    </cofactor>
</comment>
<reference evidence="7" key="1">
    <citation type="submission" date="2013-03" db="EMBL/GenBank/DDBJ databases">
        <title>The Genome Sequence of Anopheles dirus WRAIR2.</title>
        <authorList>
            <consortium name="The Broad Institute Genomics Platform"/>
            <person name="Neafsey D.E."/>
            <person name="Walton C."/>
            <person name="Walker B."/>
            <person name="Young S.K."/>
            <person name="Zeng Q."/>
            <person name="Gargeya S."/>
            <person name="Fitzgerald M."/>
            <person name="Haas B."/>
            <person name="Abouelleil A."/>
            <person name="Allen A.W."/>
            <person name="Alvarado L."/>
            <person name="Arachchi H.M."/>
            <person name="Berlin A.M."/>
            <person name="Chapman S.B."/>
            <person name="Gainer-Dewar J."/>
            <person name="Goldberg J."/>
            <person name="Griggs A."/>
            <person name="Gujja S."/>
            <person name="Hansen M."/>
            <person name="Howarth C."/>
            <person name="Imamovic A."/>
            <person name="Ireland A."/>
            <person name="Larimer J."/>
            <person name="McCowan C."/>
            <person name="Murphy C."/>
            <person name="Pearson M."/>
            <person name="Poon T.W."/>
            <person name="Priest M."/>
            <person name="Roberts A."/>
            <person name="Saif S."/>
            <person name="Shea T."/>
            <person name="Sisk P."/>
            <person name="Sykes S."/>
            <person name="Wortman J."/>
            <person name="Nusbaum C."/>
            <person name="Birren B."/>
        </authorList>
    </citation>
    <scope>NUCLEOTIDE SEQUENCE [LARGE SCALE GENOMIC DNA]</scope>
    <source>
        <strain evidence="7">WRAIR2</strain>
    </source>
</reference>
<feature type="compositionally biased region" description="Basic residues" evidence="4">
    <location>
        <begin position="676"/>
        <end position="686"/>
    </location>
</feature>